<keyword evidence="1" id="KW-0472">Membrane</keyword>
<feature type="transmembrane region" description="Helical" evidence="1">
    <location>
        <begin position="197"/>
        <end position="217"/>
    </location>
</feature>
<feature type="transmembrane region" description="Helical" evidence="1">
    <location>
        <begin position="311"/>
        <end position="333"/>
    </location>
</feature>
<comment type="caution">
    <text evidence="2">The sequence shown here is derived from an EMBL/GenBank/DDBJ whole genome shotgun (WGS) entry which is preliminary data.</text>
</comment>
<feature type="transmembrane region" description="Helical" evidence="1">
    <location>
        <begin position="12"/>
        <end position="35"/>
    </location>
</feature>
<evidence type="ECO:0000313" key="2">
    <source>
        <dbReference type="EMBL" id="TMQ70929.1"/>
    </source>
</evidence>
<name>A0A538U5F2_UNCEI</name>
<dbReference type="Proteomes" id="UP000319771">
    <property type="component" value="Unassembled WGS sequence"/>
</dbReference>
<feature type="transmembrane region" description="Helical" evidence="1">
    <location>
        <begin position="136"/>
        <end position="156"/>
    </location>
</feature>
<dbReference type="EMBL" id="VBPB01000195">
    <property type="protein sequence ID" value="TMQ70929.1"/>
    <property type="molecule type" value="Genomic_DNA"/>
</dbReference>
<reference evidence="2 3" key="1">
    <citation type="journal article" date="2019" name="Nat. Microbiol.">
        <title>Mediterranean grassland soil C-N compound turnover is dependent on rainfall and depth, and is mediated by genomically divergent microorganisms.</title>
        <authorList>
            <person name="Diamond S."/>
            <person name="Andeer P.F."/>
            <person name="Li Z."/>
            <person name="Crits-Christoph A."/>
            <person name="Burstein D."/>
            <person name="Anantharaman K."/>
            <person name="Lane K.R."/>
            <person name="Thomas B.C."/>
            <person name="Pan C."/>
            <person name="Northen T.R."/>
            <person name="Banfield J.F."/>
        </authorList>
    </citation>
    <scope>NUCLEOTIDE SEQUENCE [LARGE SCALE GENOMIC DNA]</scope>
    <source>
        <strain evidence="2">WS_11</strain>
    </source>
</reference>
<feature type="transmembrane region" description="Helical" evidence="1">
    <location>
        <begin position="41"/>
        <end position="65"/>
    </location>
</feature>
<keyword evidence="1" id="KW-1133">Transmembrane helix</keyword>
<evidence type="ECO:0008006" key="4">
    <source>
        <dbReference type="Google" id="ProtNLM"/>
    </source>
</evidence>
<evidence type="ECO:0000256" key="1">
    <source>
        <dbReference type="SAM" id="Phobius"/>
    </source>
</evidence>
<sequence length="416" mass="42844">MRIRDLWESPALKATVVFGTSGVAFAGGNLLLARALPAPRYALVALAVALVQLSVPLAPAGLDGVVNRRKRAPRSGLFARVLLSSSVVAVAAAAAGGLFYRLEPALMAMLLACTLAGGLNLVAGARYQSLGRLPRALGITQAPNYSLALAGVLAVALGLRQPWFPCAVLAAGYALPAAFGWTTLARQGLLGDPAGDRLRWVEGFAIAGLSAAVVLLIQLERLLIPRLLTLPDLATFAVLSAIAGSPYRMLQMGVGYTMLPRLRSAATAGERRRLLAREGTVAALVVIVASLVVWFVTPLVVRWFLAGRYDLPRALILAALVTGGFKVASAFAASVNVALGSTTQLGLLNASSWGAIAIAVAAAAVGARWGLTGVVYGVGLGWLTHAVAAACLALPHLGDAPARAAPEPPPLPSAEM</sequence>
<feature type="transmembrane region" description="Helical" evidence="1">
    <location>
        <begin position="281"/>
        <end position="305"/>
    </location>
</feature>
<proteinExistence type="predicted"/>
<protein>
    <recommendedName>
        <fullName evidence="4">Lipopolysaccharide biosynthesis protein</fullName>
    </recommendedName>
</protein>
<organism evidence="2 3">
    <name type="scientific">Eiseniibacteriota bacterium</name>
    <dbReference type="NCBI Taxonomy" id="2212470"/>
    <lineage>
        <taxon>Bacteria</taxon>
        <taxon>Candidatus Eiseniibacteriota</taxon>
    </lineage>
</organism>
<keyword evidence="1" id="KW-0812">Transmembrane</keyword>
<feature type="transmembrane region" description="Helical" evidence="1">
    <location>
        <begin position="77"/>
        <end position="100"/>
    </location>
</feature>
<feature type="transmembrane region" description="Helical" evidence="1">
    <location>
        <begin position="162"/>
        <end position="185"/>
    </location>
</feature>
<feature type="transmembrane region" description="Helical" evidence="1">
    <location>
        <begin position="106"/>
        <end position="124"/>
    </location>
</feature>
<feature type="transmembrane region" description="Helical" evidence="1">
    <location>
        <begin position="373"/>
        <end position="394"/>
    </location>
</feature>
<gene>
    <name evidence="2" type="ORF">E6K81_11355</name>
</gene>
<dbReference type="AlphaFoldDB" id="A0A538U5F2"/>
<feature type="transmembrane region" description="Helical" evidence="1">
    <location>
        <begin position="345"/>
        <end position="367"/>
    </location>
</feature>
<accession>A0A538U5F2</accession>
<feature type="transmembrane region" description="Helical" evidence="1">
    <location>
        <begin position="223"/>
        <end position="243"/>
    </location>
</feature>
<evidence type="ECO:0000313" key="3">
    <source>
        <dbReference type="Proteomes" id="UP000319771"/>
    </source>
</evidence>